<dbReference type="Proteomes" id="UP001301958">
    <property type="component" value="Unassembled WGS sequence"/>
</dbReference>
<keyword evidence="2" id="KW-1133">Transmembrane helix</keyword>
<feature type="compositionally biased region" description="Basic and acidic residues" evidence="1">
    <location>
        <begin position="583"/>
        <end position="593"/>
    </location>
</feature>
<comment type="caution">
    <text evidence="4">The sequence shown here is derived from an EMBL/GenBank/DDBJ whole genome shotgun (WGS) entry which is preliminary data.</text>
</comment>
<feature type="chain" id="PRO_5042895855" description="Peptidase A1 domain-containing protein" evidence="3">
    <location>
        <begin position="21"/>
        <end position="593"/>
    </location>
</feature>
<feature type="region of interest" description="Disordered" evidence="1">
    <location>
        <begin position="559"/>
        <end position="593"/>
    </location>
</feature>
<name>A0AAN7BEN1_9PEZI</name>
<dbReference type="AlphaFoldDB" id="A0AAN7BEN1"/>
<reference evidence="4" key="1">
    <citation type="journal article" date="2023" name="Mol. Phylogenet. Evol.">
        <title>Genome-scale phylogeny and comparative genomics of the fungal order Sordariales.</title>
        <authorList>
            <person name="Hensen N."/>
            <person name="Bonometti L."/>
            <person name="Westerberg I."/>
            <person name="Brannstrom I.O."/>
            <person name="Guillou S."/>
            <person name="Cros-Aarteil S."/>
            <person name="Calhoun S."/>
            <person name="Haridas S."/>
            <person name="Kuo A."/>
            <person name="Mondo S."/>
            <person name="Pangilinan J."/>
            <person name="Riley R."/>
            <person name="LaButti K."/>
            <person name="Andreopoulos B."/>
            <person name="Lipzen A."/>
            <person name="Chen C."/>
            <person name="Yan M."/>
            <person name="Daum C."/>
            <person name="Ng V."/>
            <person name="Clum A."/>
            <person name="Steindorff A."/>
            <person name="Ohm R.A."/>
            <person name="Martin F."/>
            <person name="Silar P."/>
            <person name="Natvig D.O."/>
            <person name="Lalanne C."/>
            <person name="Gautier V."/>
            <person name="Ament-Velasquez S.L."/>
            <person name="Kruys A."/>
            <person name="Hutchinson M.I."/>
            <person name="Powell A.J."/>
            <person name="Barry K."/>
            <person name="Miller A.N."/>
            <person name="Grigoriev I.V."/>
            <person name="Debuchy R."/>
            <person name="Gladieux P."/>
            <person name="Hiltunen Thoren M."/>
            <person name="Johannesson H."/>
        </authorList>
    </citation>
    <scope>NUCLEOTIDE SEQUENCE</scope>
    <source>
        <strain evidence="4">CBS 990.96</strain>
    </source>
</reference>
<evidence type="ECO:0008006" key="6">
    <source>
        <dbReference type="Google" id="ProtNLM"/>
    </source>
</evidence>
<keyword evidence="2" id="KW-0472">Membrane</keyword>
<keyword evidence="2" id="KW-0812">Transmembrane</keyword>
<evidence type="ECO:0000313" key="5">
    <source>
        <dbReference type="Proteomes" id="UP001301958"/>
    </source>
</evidence>
<evidence type="ECO:0000256" key="3">
    <source>
        <dbReference type="SAM" id="SignalP"/>
    </source>
</evidence>
<organism evidence="4 5">
    <name type="scientific">Podospora fimiseda</name>
    <dbReference type="NCBI Taxonomy" id="252190"/>
    <lineage>
        <taxon>Eukaryota</taxon>
        <taxon>Fungi</taxon>
        <taxon>Dikarya</taxon>
        <taxon>Ascomycota</taxon>
        <taxon>Pezizomycotina</taxon>
        <taxon>Sordariomycetes</taxon>
        <taxon>Sordariomycetidae</taxon>
        <taxon>Sordariales</taxon>
        <taxon>Podosporaceae</taxon>
        <taxon>Podospora</taxon>
    </lineage>
</organism>
<gene>
    <name evidence="4" type="ORF">QBC38DRAFT_505642</name>
</gene>
<dbReference type="SUPFAM" id="SSF50630">
    <property type="entry name" value="Acid proteases"/>
    <property type="match status" value="1"/>
</dbReference>
<evidence type="ECO:0000256" key="1">
    <source>
        <dbReference type="SAM" id="MobiDB-lite"/>
    </source>
</evidence>
<dbReference type="EMBL" id="MU865719">
    <property type="protein sequence ID" value="KAK4220552.1"/>
    <property type="molecule type" value="Genomic_DNA"/>
</dbReference>
<dbReference type="Gene3D" id="2.40.70.10">
    <property type="entry name" value="Acid Proteases"/>
    <property type="match status" value="1"/>
</dbReference>
<evidence type="ECO:0000313" key="4">
    <source>
        <dbReference type="EMBL" id="KAK4220552.1"/>
    </source>
</evidence>
<feature type="signal peptide" evidence="3">
    <location>
        <begin position="1"/>
        <end position="20"/>
    </location>
</feature>
<keyword evidence="5" id="KW-1185">Reference proteome</keyword>
<evidence type="ECO:0000256" key="2">
    <source>
        <dbReference type="SAM" id="Phobius"/>
    </source>
</evidence>
<protein>
    <recommendedName>
        <fullName evidence="6">Peptidase A1 domain-containing protein</fullName>
    </recommendedName>
</protein>
<reference evidence="4" key="2">
    <citation type="submission" date="2023-05" db="EMBL/GenBank/DDBJ databases">
        <authorList>
            <consortium name="Lawrence Berkeley National Laboratory"/>
            <person name="Steindorff A."/>
            <person name="Hensen N."/>
            <person name="Bonometti L."/>
            <person name="Westerberg I."/>
            <person name="Brannstrom I.O."/>
            <person name="Guillou S."/>
            <person name="Cros-Aarteil S."/>
            <person name="Calhoun S."/>
            <person name="Haridas S."/>
            <person name="Kuo A."/>
            <person name="Mondo S."/>
            <person name="Pangilinan J."/>
            <person name="Riley R."/>
            <person name="Labutti K."/>
            <person name="Andreopoulos B."/>
            <person name="Lipzen A."/>
            <person name="Chen C."/>
            <person name="Yanf M."/>
            <person name="Daum C."/>
            <person name="Ng V."/>
            <person name="Clum A."/>
            <person name="Ohm R."/>
            <person name="Martin F."/>
            <person name="Silar P."/>
            <person name="Natvig D."/>
            <person name="Lalanne C."/>
            <person name="Gautier V."/>
            <person name="Ament-Velasquez S.L."/>
            <person name="Kruys A."/>
            <person name="Hutchinson M.I."/>
            <person name="Powell A.J."/>
            <person name="Barry K."/>
            <person name="Miller A.N."/>
            <person name="Grigoriev I.V."/>
            <person name="Debuchy R."/>
            <person name="Gladieux P."/>
            <person name="Thoren M.H."/>
            <person name="Johannesson H."/>
        </authorList>
    </citation>
    <scope>NUCLEOTIDE SEQUENCE</scope>
    <source>
        <strain evidence="4">CBS 990.96</strain>
    </source>
</reference>
<accession>A0AAN7BEN1</accession>
<proteinExistence type="predicted"/>
<keyword evidence="3" id="KW-0732">Signal</keyword>
<feature type="transmembrane region" description="Helical" evidence="2">
    <location>
        <begin position="506"/>
        <end position="525"/>
    </location>
</feature>
<dbReference type="InterPro" id="IPR021109">
    <property type="entry name" value="Peptidase_aspartic_dom_sf"/>
</dbReference>
<sequence>MKQQLVGPLTALTFIHPVAAIVNVLEIPWQHVKGPWQSPSGLLMPRHDVRSAVGPLLFYPSPWTNTSEIPKNDETNRIWAYEDSATPKDPQQPEINASWNRTDYFANYSVSGQLEYAAHVGLPIKYSSAEPIFLNNTTPIAKIDNWKHDTLHTTPVIGNLALAPSNGMSILEQLSSGPNPSIQSPSFGLHIGSVKFNQSGSLTLGGYDQYRAVGRVRSYDLLFNNQTGEYYPYMALQNLAIVTDSSSLSPWADSVAEDGEAYPGLATPKFIGAPVSPFMGTGKKKKRQSSYDDHPNLWDWADPHAWVSPDPTVPDIYLPAGNCEHLALSLPVKYDPTLNLYIWDTSSPLYKRITTSHTYLVFSLGSPGSVQPKLDIKIPFALLDLEVEDKRYFPCKSIWPPREMRDQSTFVWKLGRAFLQGAYLAVDYERKKVYLAQAIGPGDLKRGGMDGRRGFGDGEKGMEFTEEEGELVRSWWHVLSVLSVNKGGKNGGKEGEGEGLSQVQKAGVALGIVVVVLGVAAWGVWMKGRRSKSGGGDVVGDENGGGVVGRVVPVIAVEGSRGAASSSPKPSVDEPPPIYSKELPPRHSRLPDP</sequence>